<evidence type="ECO:0000256" key="1">
    <source>
        <dbReference type="ARBA" id="ARBA00004141"/>
    </source>
</evidence>
<keyword evidence="4 6" id="KW-0472">Membrane</keyword>
<feature type="transmembrane region" description="Helical" evidence="6">
    <location>
        <begin position="14"/>
        <end position="32"/>
    </location>
</feature>
<dbReference type="InterPro" id="IPR049326">
    <property type="entry name" value="Rhodopsin_dom_fungi"/>
</dbReference>
<gene>
    <name evidence="8" type="ORF">BJX63DRAFT_276341</name>
</gene>
<dbReference type="EMBL" id="JBFXLT010000058">
    <property type="protein sequence ID" value="KAL2811416.1"/>
    <property type="molecule type" value="Genomic_DNA"/>
</dbReference>
<feature type="transmembrane region" description="Helical" evidence="6">
    <location>
        <begin position="180"/>
        <end position="202"/>
    </location>
</feature>
<evidence type="ECO:0000256" key="3">
    <source>
        <dbReference type="ARBA" id="ARBA00022989"/>
    </source>
</evidence>
<evidence type="ECO:0000313" key="8">
    <source>
        <dbReference type="EMBL" id="KAL2811416.1"/>
    </source>
</evidence>
<evidence type="ECO:0000256" key="4">
    <source>
        <dbReference type="ARBA" id="ARBA00023136"/>
    </source>
</evidence>
<comment type="subcellular location">
    <subcellularLocation>
        <location evidence="1">Membrane</location>
        <topology evidence="1">Multi-pass membrane protein</topology>
    </subcellularLocation>
</comment>
<feature type="transmembrane region" description="Helical" evidence="6">
    <location>
        <begin position="93"/>
        <end position="118"/>
    </location>
</feature>
<name>A0ABR4H7I8_9EURO</name>
<evidence type="ECO:0000256" key="6">
    <source>
        <dbReference type="SAM" id="Phobius"/>
    </source>
</evidence>
<comment type="caution">
    <text evidence="8">The sequence shown here is derived from an EMBL/GenBank/DDBJ whole genome shotgun (WGS) entry which is preliminary data.</text>
</comment>
<protein>
    <recommendedName>
        <fullName evidence="7">Rhodopsin domain-containing protein</fullName>
    </recommendedName>
</protein>
<reference evidence="8 9" key="1">
    <citation type="submission" date="2024-07" db="EMBL/GenBank/DDBJ databases">
        <title>Section-level genome sequencing and comparative genomics of Aspergillus sections Usti and Cavernicolus.</title>
        <authorList>
            <consortium name="Lawrence Berkeley National Laboratory"/>
            <person name="Nybo J.L."/>
            <person name="Vesth T.C."/>
            <person name="Theobald S."/>
            <person name="Frisvad J.C."/>
            <person name="Larsen T.O."/>
            <person name="Kjaerboelling I."/>
            <person name="Rothschild-Mancinelli K."/>
            <person name="Lyhne E.K."/>
            <person name="Kogle M.E."/>
            <person name="Barry K."/>
            <person name="Clum A."/>
            <person name="Na H."/>
            <person name="Ledsgaard L."/>
            <person name="Lin J."/>
            <person name="Lipzen A."/>
            <person name="Kuo A."/>
            <person name="Riley R."/>
            <person name="Mondo S."/>
            <person name="Labutti K."/>
            <person name="Haridas S."/>
            <person name="Pangalinan J."/>
            <person name="Salamov A.A."/>
            <person name="Simmons B.A."/>
            <person name="Magnuson J.K."/>
            <person name="Chen J."/>
            <person name="Drula E."/>
            <person name="Henrissat B."/>
            <person name="Wiebenga A."/>
            <person name="Lubbers R.J."/>
            <person name="Gomes A.C."/>
            <person name="Makela M.R."/>
            <person name="Stajich J."/>
            <person name="Grigoriev I.V."/>
            <person name="Mortensen U.H."/>
            <person name="De Vries R.P."/>
            <person name="Baker S.E."/>
            <person name="Andersen M.R."/>
        </authorList>
    </citation>
    <scope>NUCLEOTIDE SEQUENCE [LARGE SCALE GENOMIC DNA]</scope>
    <source>
        <strain evidence="8 9">CBS 588.65</strain>
    </source>
</reference>
<evidence type="ECO:0000256" key="5">
    <source>
        <dbReference type="ARBA" id="ARBA00038359"/>
    </source>
</evidence>
<dbReference type="Proteomes" id="UP001610334">
    <property type="component" value="Unassembled WGS sequence"/>
</dbReference>
<accession>A0ABR4H7I8</accession>
<keyword evidence="3 6" id="KW-1133">Transmembrane helix</keyword>
<dbReference type="InterPro" id="IPR052337">
    <property type="entry name" value="SAT4-like"/>
</dbReference>
<feature type="domain" description="Rhodopsin" evidence="7">
    <location>
        <begin position="32"/>
        <end position="222"/>
    </location>
</feature>
<proteinExistence type="inferred from homology"/>
<feature type="transmembrane region" description="Helical" evidence="6">
    <location>
        <begin position="52"/>
        <end position="73"/>
    </location>
</feature>
<sequence>MAVLGDEKVISPSALYTLIWVEFAICTVVIALRTYSQLLVVRRPFVDDVVMLGAYIMQAIASGLCTASTYWGLGARLATLMLDRTRVVNMLKYAMISMPFGVVGPMLGRISFILFLQNTVLTVHALRRKLLWGVIGLQLVINLIPIVLQFTQCKPANALWDPYKFQTACRDALLVMRYGFFQGAFNALTDFGLIVIALLVIVHLKLRLQTKVALCLILSLSSLYGSAETTPTHS</sequence>
<keyword evidence="9" id="KW-1185">Reference proteome</keyword>
<feature type="transmembrane region" description="Helical" evidence="6">
    <location>
        <begin position="130"/>
        <end position="150"/>
    </location>
</feature>
<dbReference type="PANTHER" id="PTHR33048">
    <property type="entry name" value="PTH11-LIKE INTEGRAL MEMBRANE PROTEIN (AFU_ORTHOLOGUE AFUA_5G11245)"/>
    <property type="match status" value="1"/>
</dbReference>
<comment type="similarity">
    <text evidence="5">Belongs to the SAT4 family.</text>
</comment>
<evidence type="ECO:0000259" key="7">
    <source>
        <dbReference type="Pfam" id="PF20684"/>
    </source>
</evidence>
<dbReference type="Pfam" id="PF20684">
    <property type="entry name" value="Fung_rhodopsin"/>
    <property type="match status" value="1"/>
</dbReference>
<organism evidence="8 9">
    <name type="scientific">Aspergillus granulosus</name>
    <dbReference type="NCBI Taxonomy" id="176169"/>
    <lineage>
        <taxon>Eukaryota</taxon>
        <taxon>Fungi</taxon>
        <taxon>Dikarya</taxon>
        <taxon>Ascomycota</taxon>
        <taxon>Pezizomycotina</taxon>
        <taxon>Eurotiomycetes</taxon>
        <taxon>Eurotiomycetidae</taxon>
        <taxon>Eurotiales</taxon>
        <taxon>Aspergillaceae</taxon>
        <taxon>Aspergillus</taxon>
        <taxon>Aspergillus subgen. Nidulantes</taxon>
    </lineage>
</organism>
<keyword evidence="2 6" id="KW-0812">Transmembrane</keyword>
<evidence type="ECO:0000313" key="9">
    <source>
        <dbReference type="Proteomes" id="UP001610334"/>
    </source>
</evidence>
<evidence type="ECO:0000256" key="2">
    <source>
        <dbReference type="ARBA" id="ARBA00022692"/>
    </source>
</evidence>
<dbReference type="PANTHER" id="PTHR33048:SF47">
    <property type="entry name" value="INTEGRAL MEMBRANE PROTEIN-RELATED"/>
    <property type="match status" value="1"/>
</dbReference>